<dbReference type="PIRSF" id="PIRSF018266">
    <property type="entry name" value="FecR"/>
    <property type="match status" value="1"/>
</dbReference>
<dbReference type="InterPro" id="IPR006860">
    <property type="entry name" value="FecR"/>
</dbReference>
<proteinExistence type="predicted"/>
<keyword evidence="5" id="KW-1185">Reference proteome</keyword>
<protein>
    <submittedName>
        <fullName evidence="4">Anti-FecI sigma factor, FecR</fullName>
    </submittedName>
</protein>
<name>H1YE19_9SPHI</name>
<feature type="domain" description="FecR protein" evidence="2">
    <location>
        <begin position="171"/>
        <end position="266"/>
    </location>
</feature>
<dbReference type="EMBL" id="CM001403">
    <property type="protein sequence ID" value="EHQ25197.1"/>
    <property type="molecule type" value="Genomic_DNA"/>
</dbReference>
<dbReference type="eggNOG" id="COG3712">
    <property type="taxonomic scope" value="Bacteria"/>
</dbReference>
<sequence length="378" mass="42150">MDKKIAEELIKKYNEGTCTKAEEALVESWFLQYLEENPSYPSREKIDEVNQRMEKAISDTFAPAKPGYYRVLYRWSAAAAVLVILSIGGYFMVLHRPAAQSIVKKEIHDAGPGDNKAILTLNNGQQIALTTAQNGVLSHQGAVQINKTSKGEVVYQKNGPAHVASAINYNTLLTPRGGQWKLTLSDGTQVWLNASSSIRYPTVFPEGERKVEITGEAYFEVAKNKSKPFRILSNGQTVEVLGTHFNINAYADEQEIKTTLLEGSVKIIKGQNELIIKPGQQARTKAGGTEITINDQVKAMDEVAWKDGYFRFNNADLPTIMRQFARWYDVKVIYNGKIGEHQFNGKITRQANLSRVLKILSLGGVNFKIEGKQLIVLP</sequence>
<reference evidence="4" key="1">
    <citation type="submission" date="2011-09" db="EMBL/GenBank/DDBJ databases">
        <title>The permanent draft genome of Mucilaginibacter paludis DSM 18603.</title>
        <authorList>
            <consortium name="US DOE Joint Genome Institute (JGI-PGF)"/>
            <person name="Lucas S."/>
            <person name="Han J."/>
            <person name="Lapidus A."/>
            <person name="Bruce D."/>
            <person name="Goodwin L."/>
            <person name="Pitluck S."/>
            <person name="Peters L."/>
            <person name="Kyrpides N."/>
            <person name="Mavromatis K."/>
            <person name="Ivanova N."/>
            <person name="Mikhailova N."/>
            <person name="Held B."/>
            <person name="Detter J.C."/>
            <person name="Tapia R."/>
            <person name="Han C."/>
            <person name="Land M."/>
            <person name="Hauser L."/>
            <person name="Markowitz V."/>
            <person name="Cheng J.-F."/>
            <person name="Hugenholtz P."/>
            <person name="Woyke T."/>
            <person name="Wu D."/>
            <person name="Tindall B."/>
            <person name="Brambilla E."/>
            <person name="Klenk H.-P."/>
            <person name="Eisen J.A."/>
        </authorList>
    </citation>
    <scope>NUCLEOTIDE SEQUENCE [LARGE SCALE GENOMIC DNA]</scope>
    <source>
        <strain evidence="4">DSM 18603</strain>
    </source>
</reference>
<dbReference type="FunFam" id="2.60.120.1440:FF:000001">
    <property type="entry name" value="Putative anti-sigma factor"/>
    <property type="match status" value="1"/>
</dbReference>
<dbReference type="Proteomes" id="UP000002774">
    <property type="component" value="Chromosome"/>
</dbReference>
<dbReference type="PANTHER" id="PTHR30273">
    <property type="entry name" value="PERIPLASMIC SIGNAL SENSOR AND SIGMA FACTOR ACTIVATOR FECR-RELATED"/>
    <property type="match status" value="1"/>
</dbReference>
<dbReference type="InterPro" id="IPR032508">
    <property type="entry name" value="FecR_C"/>
</dbReference>
<evidence type="ECO:0000313" key="4">
    <source>
        <dbReference type="EMBL" id="EHQ25197.1"/>
    </source>
</evidence>
<evidence type="ECO:0000313" key="5">
    <source>
        <dbReference type="Proteomes" id="UP000002774"/>
    </source>
</evidence>
<keyword evidence="1" id="KW-0812">Transmembrane</keyword>
<dbReference type="AlphaFoldDB" id="H1YE19"/>
<dbReference type="InterPro" id="IPR012373">
    <property type="entry name" value="Ferrdict_sens_TM"/>
</dbReference>
<dbReference type="Pfam" id="PF16344">
    <property type="entry name" value="FecR_C"/>
    <property type="match status" value="1"/>
</dbReference>
<gene>
    <name evidence="4" type="ORF">Mucpa_1023</name>
</gene>
<evidence type="ECO:0000259" key="3">
    <source>
        <dbReference type="Pfam" id="PF16344"/>
    </source>
</evidence>
<organism evidence="4 5">
    <name type="scientific">Mucilaginibacter paludis DSM 18603</name>
    <dbReference type="NCBI Taxonomy" id="714943"/>
    <lineage>
        <taxon>Bacteria</taxon>
        <taxon>Pseudomonadati</taxon>
        <taxon>Bacteroidota</taxon>
        <taxon>Sphingobacteriia</taxon>
        <taxon>Sphingobacteriales</taxon>
        <taxon>Sphingobacteriaceae</taxon>
        <taxon>Mucilaginibacter</taxon>
    </lineage>
</organism>
<dbReference type="Gene3D" id="3.55.50.30">
    <property type="match status" value="1"/>
</dbReference>
<dbReference type="HOGENOM" id="CLU_050192_1_0_10"/>
<dbReference type="GO" id="GO:0016989">
    <property type="term" value="F:sigma factor antagonist activity"/>
    <property type="evidence" value="ECO:0007669"/>
    <property type="project" value="TreeGrafter"/>
</dbReference>
<keyword evidence="1" id="KW-1133">Transmembrane helix</keyword>
<dbReference type="STRING" id="714943.Mucpa_1023"/>
<dbReference type="Pfam" id="PF04773">
    <property type="entry name" value="FecR"/>
    <property type="match status" value="1"/>
</dbReference>
<evidence type="ECO:0000259" key="2">
    <source>
        <dbReference type="Pfam" id="PF04773"/>
    </source>
</evidence>
<accession>H1YE19</accession>
<dbReference type="Gene3D" id="2.60.120.1440">
    <property type="match status" value="1"/>
</dbReference>
<feature type="domain" description="Protein FecR C-terminal" evidence="3">
    <location>
        <begin position="309"/>
        <end position="376"/>
    </location>
</feature>
<keyword evidence="1" id="KW-0472">Membrane</keyword>
<evidence type="ECO:0000256" key="1">
    <source>
        <dbReference type="SAM" id="Phobius"/>
    </source>
</evidence>
<dbReference type="PANTHER" id="PTHR30273:SF2">
    <property type="entry name" value="PROTEIN FECR"/>
    <property type="match status" value="1"/>
</dbReference>
<feature type="transmembrane region" description="Helical" evidence="1">
    <location>
        <begin position="72"/>
        <end position="94"/>
    </location>
</feature>